<name>A0A9Q0S0X0_9DIPT</name>
<organism evidence="1 2">
    <name type="scientific">Pseudolycoriella hygida</name>
    <dbReference type="NCBI Taxonomy" id="35572"/>
    <lineage>
        <taxon>Eukaryota</taxon>
        <taxon>Metazoa</taxon>
        <taxon>Ecdysozoa</taxon>
        <taxon>Arthropoda</taxon>
        <taxon>Hexapoda</taxon>
        <taxon>Insecta</taxon>
        <taxon>Pterygota</taxon>
        <taxon>Neoptera</taxon>
        <taxon>Endopterygota</taxon>
        <taxon>Diptera</taxon>
        <taxon>Nematocera</taxon>
        <taxon>Sciaroidea</taxon>
        <taxon>Sciaridae</taxon>
        <taxon>Pseudolycoriella</taxon>
    </lineage>
</organism>
<evidence type="ECO:0000313" key="2">
    <source>
        <dbReference type="Proteomes" id="UP001151699"/>
    </source>
</evidence>
<keyword evidence="2" id="KW-1185">Reference proteome</keyword>
<reference evidence="1" key="1">
    <citation type="submission" date="2022-07" db="EMBL/GenBank/DDBJ databases">
        <authorList>
            <person name="Trinca V."/>
            <person name="Uliana J.V.C."/>
            <person name="Torres T.T."/>
            <person name="Ward R.J."/>
            <person name="Monesi N."/>
        </authorList>
    </citation>
    <scope>NUCLEOTIDE SEQUENCE</scope>
    <source>
        <strain evidence="1">HSMRA1968</strain>
        <tissue evidence="1">Whole embryos</tissue>
    </source>
</reference>
<comment type="caution">
    <text evidence="1">The sequence shown here is derived from an EMBL/GenBank/DDBJ whole genome shotgun (WGS) entry which is preliminary data.</text>
</comment>
<evidence type="ECO:0000313" key="1">
    <source>
        <dbReference type="EMBL" id="KAJ6639736.1"/>
    </source>
</evidence>
<gene>
    <name evidence="1" type="ORF">Bhyg_12483</name>
</gene>
<accession>A0A9Q0S0X0</accession>
<dbReference type="EMBL" id="WJQU01000003">
    <property type="protein sequence ID" value="KAJ6639736.1"/>
    <property type="molecule type" value="Genomic_DNA"/>
</dbReference>
<dbReference type="AlphaFoldDB" id="A0A9Q0S0X0"/>
<protein>
    <submittedName>
        <fullName evidence="1">Uncharacterized protein</fullName>
    </submittedName>
</protein>
<sequence>MNNSSALSELKKVLGLKDMTKEQEVSLANYRVSRK</sequence>
<dbReference type="Proteomes" id="UP001151699">
    <property type="component" value="Chromosome X"/>
</dbReference>
<proteinExistence type="predicted"/>